<accession>A0A2S8F9M0</accession>
<dbReference type="OrthoDB" id="288529at2"/>
<sequence>MKRVTSLLLVAVAFAAITSQVSAKDFQVGPIQIDVPGWCPPQPKPRPVPQRRYRVTLYHPLSGGVVWSSVANSQRDADRIADTYRRQHWKVWKYNGIGEPTHSKQFNSYSGADRYKPKFKILGLNKQYVKAGRVSVQRI</sequence>
<keyword evidence="1" id="KW-0732">Signal</keyword>
<evidence type="ECO:0000256" key="1">
    <source>
        <dbReference type="SAM" id="SignalP"/>
    </source>
</evidence>
<reference evidence="2 3" key="1">
    <citation type="submission" date="2018-02" db="EMBL/GenBank/DDBJ databases">
        <title>Comparative genomes isolates from brazilian mangrove.</title>
        <authorList>
            <person name="Araujo J.E."/>
            <person name="Taketani R.G."/>
            <person name="Silva M.C.P."/>
            <person name="Loureco M.V."/>
            <person name="Andreote F.D."/>
        </authorList>
    </citation>
    <scope>NUCLEOTIDE SEQUENCE [LARGE SCALE GENOMIC DNA]</scope>
    <source>
        <strain evidence="2 3">NAP PRIS-MGV</strain>
    </source>
</reference>
<dbReference type="AlphaFoldDB" id="A0A2S8F9M0"/>
<comment type="caution">
    <text evidence="2">The sequence shown here is derived from an EMBL/GenBank/DDBJ whole genome shotgun (WGS) entry which is preliminary data.</text>
</comment>
<proteinExistence type="predicted"/>
<feature type="chain" id="PRO_5015747540" description="Secreted protein" evidence="1">
    <location>
        <begin position="24"/>
        <end position="139"/>
    </location>
</feature>
<organism evidence="2 3">
    <name type="scientific">Blastopirellula marina</name>
    <dbReference type="NCBI Taxonomy" id="124"/>
    <lineage>
        <taxon>Bacteria</taxon>
        <taxon>Pseudomonadati</taxon>
        <taxon>Planctomycetota</taxon>
        <taxon>Planctomycetia</taxon>
        <taxon>Pirellulales</taxon>
        <taxon>Pirellulaceae</taxon>
        <taxon>Blastopirellula</taxon>
    </lineage>
</organism>
<dbReference type="RefSeq" id="WP_105358138.1">
    <property type="nucleotide sequence ID" value="NZ_PUIB01000024.1"/>
</dbReference>
<protein>
    <recommendedName>
        <fullName evidence="4">Secreted protein</fullName>
    </recommendedName>
</protein>
<evidence type="ECO:0000313" key="2">
    <source>
        <dbReference type="EMBL" id="PQO28842.1"/>
    </source>
</evidence>
<evidence type="ECO:0000313" key="3">
    <source>
        <dbReference type="Proteomes" id="UP000239388"/>
    </source>
</evidence>
<dbReference type="EMBL" id="PUIB01000024">
    <property type="protein sequence ID" value="PQO28842.1"/>
    <property type="molecule type" value="Genomic_DNA"/>
</dbReference>
<evidence type="ECO:0008006" key="4">
    <source>
        <dbReference type="Google" id="ProtNLM"/>
    </source>
</evidence>
<feature type="signal peptide" evidence="1">
    <location>
        <begin position="1"/>
        <end position="23"/>
    </location>
</feature>
<dbReference type="Proteomes" id="UP000239388">
    <property type="component" value="Unassembled WGS sequence"/>
</dbReference>
<name>A0A2S8F9M0_9BACT</name>
<gene>
    <name evidence="2" type="ORF">C5Y98_24050</name>
</gene>